<dbReference type="SUPFAM" id="SSF48371">
    <property type="entry name" value="ARM repeat"/>
    <property type="match status" value="1"/>
</dbReference>
<evidence type="ECO:0000313" key="2">
    <source>
        <dbReference type="Proteomes" id="UP000032360"/>
    </source>
</evidence>
<gene>
    <name evidence="1" type="ORF">AXFE_31540</name>
</gene>
<comment type="caution">
    <text evidence="1">The sequence shown here is derived from an EMBL/GenBank/DDBJ whole genome shotgun (WGS) entry which is preliminary data.</text>
</comment>
<organism evidence="1 2">
    <name type="scientific">Acidithrix ferrooxidans</name>
    <dbReference type="NCBI Taxonomy" id="1280514"/>
    <lineage>
        <taxon>Bacteria</taxon>
        <taxon>Bacillati</taxon>
        <taxon>Actinomycetota</taxon>
        <taxon>Acidimicrobiia</taxon>
        <taxon>Acidimicrobiales</taxon>
        <taxon>Acidimicrobiaceae</taxon>
        <taxon>Acidithrix</taxon>
    </lineage>
</organism>
<dbReference type="Pfam" id="PF13646">
    <property type="entry name" value="HEAT_2"/>
    <property type="match status" value="1"/>
</dbReference>
<dbReference type="EMBL" id="JXYS01000104">
    <property type="protein sequence ID" value="KJF16001.1"/>
    <property type="molecule type" value="Genomic_DNA"/>
</dbReference>
<dbReference type="Proteomes" id="UP000032360">
    <property type="component" value="Unassembled WGS sequence"/>
</dbReference>
<dbReference type="RefSeq" id="WP_052606825.1">
    <property type="nucleotide sequence ID" value="NZ_JXYS01000104.1"/>
</dbReference>
<dbReference type="OrthoDB" id="5178687at2"/>
<dbReference type="InterPro" id="IPR011989">
    <property type="entry name" value="ARM-like"/>
</dbReference>
<evidence type="ECO:0000313" key="1">
    <source>
        <dbReference type="EMBL" id="KJF16001.1"/>
    </source>
</evidence>
<proteinExistence type="predicted"/>
<dbReference type="Gene3D" id="1.25.10.10">
    <property type="entry name" value="Leucine-rich Repeat Variant"/>
    <property type="match status" value="1"/>
</dbReference>
<dbReference type="AlphaFoldDB" id="A0A0D8HG11"/>
<protein>
    <submittedName>
        <fullName evidence="1">HEAT repeat protein</fullName>
    </submittedName>
</protein>
<sequence>MTSKKEDLLSHLEPMNQSELSDMVKAVVAGYQCDEKIARGLIDSSNGRIRAAAYSALVRMDRISKIDIIRALADPAIEVRLFGANEAIRHPGVNLVECLEAEKDLIVLEAIVFALGERGDPSCAEIISKIAIEHPDPLCREAAIAALANFSLEESLSLFLQAMSDKAPIRRRVAIALAGYDSERATQGLRTLSKDRDWQTATIARELLAIEDGTIAE</sequence>
<keyword evidence="2" id="KW-1185">Reference proteome</keyword>
<reference evidence="1 2" key="1">
    <citation type="submission" date="2015-01" db="EMBL/GenBank/DDBJ databases">
        <title>Draft genome of the acidophilic iron oxidizer Acidithrix ferrooxidans strain Py-F3.</title>
        <authorList>
            <person name="Poehlein A."/>
            <person name="Eisen S."/>
            <person name="Schloemann M."/>
            <person name="Johnson B.D."/>
            <person name="Daniel R."/>
            <person name="Muehling M."/>
        </authorList>
    </citation>
    <scope>NUCLEOTIDE SEQUENCE [LARGE SCALE GENOMIC DNA]</scope>
    <source>
        <strain evidence="1 2">Py-F3</strain>
    </source>
</reference>
<name>A0A0D8HG11_9ACTN</name>
<accession>A0A0D8HG11</accession>
<dbReference type="InterPro" id="IPR016024">
    <property type="entry name" value="ARM-type_fold"/>
</dbReference>
<dbReference type="STRING" id="1280514.AXFE_31540"/>